<evidence type="ECO:0000256" key="1">
    <source>
        <dbReference type="SAM" id="Phobius"/>
    </source>
</evidence>
<protein>
    <submittedName>
        <fullName evidence="2">Uncharacterized protein</fullName>
    </submittedName>
</protein>
<dbReference type="RefSeq" id="WP_055082713.1">
    <property type="nucleotide sequence ID" value="NZ_CXSU01000005.1"/>
</dbReference>
<accession>A0A0M6YEJ5</accession>
<dbReference type="STRING" id="420998.JDO7802_00777"/>
<keyword evidence="3" id="KW-1185">Reference proteome</keyword>
<proteinExistence type="predicted"/>
<organism evidence="2 3">
    <name type="scientific">Jannaschia donghaensis</name>
    <dbReference type="NCBI Taxonomy" id="420998"/>
    <lineage>
        <taxon>Bacteria</taxon>
        <taxon>Pseudomonadati</taxon>
        <taxon>Pseudomonadota</taxon>
        <taxon>Alphaproteobacteria</taxon>
        <taxon>Rhodobacterales</taxon>
        <taxon>Roseobacteraceae</taxon>
        <taxon>Jannaschia</taxon>
    </lineage>
</organism>
<keyword evidence="1" id="KW-0812">Transmembrane</keyword>
<dbReference type="Pfam" id="PF19885">
    <property type="entry name" value="DUF6358"/>
    <property type="match status" value="1"/>
</dbReference>
<dbReference type="AlphaFoldDB" id="A0A0M6YEJ5"/>
<gene>
    <name evidence="2" type="ORF">JDO7802_00777</name>
</gene>
<feature type="transmembrane region" description="Helical" evidence="1">
    <location>
        <begin position="32"/>
        <end position="52"/>
    </location>
</feature>
<name>A0A0M6YEJ5_9RHOB</name>
<sequence length="63" mass="6853">MKMTGEIVYWLLIATCIVWLFLSAFAASQSGASLLLAAAMTILPVIVLYGLARTIRSYTSKRG</sequence>
<keyword evidence="1" id="KW-1133">Transmembrane helix</keyword>
<dbReference type="Proteomes" id="UP000049222">
    <property type="component" value="Unassembled WGS sequence"/>
</dbReference>
<evidence type="ECO:0000313" key="2">
    <source>
        <dbReference type="EMBL" id="CTQ48772.1"/>
    </source>
</evidence>
<dbReference type="EMBL" id="CXSU01000005">
    <property type="protein sequence ID" value="CTQ48772.1"/>
    <property type="molecule type" value="Genomic_DNA"/>
</dbReference>
<evidence type="ECO:0000313" key="3">
    <source>
        <dbReference type="Proteomes" id="UP000049222"/>
    </source>
</evidence>
<dbReference type="InterPro" id="IPR045938">
    <property type="entry name" value="DUF6358"/>
</dbReference>
<reference evidence="2 3" key="1">
    <citation type="submission" date="2015-07" db="EMBL/GenBank/DDBJ databases">
        <authorList>
            <person name="Noorani M."/>
        </authorList>
    </citation>
    <scope>NUCLEOTIDE SEQUENCE [LARGE SCALE GENOMIC DNA]</scope>
    <source>
        <strain evidence="2 3">CECT 7802</strain>
    </source>
</reference>
<keyword evidence="1" id="KW-0472">Membrane</keyword>
<feature type="transmembrane region" description="Helical" evidence="1">
    <location>
        <begin position="7"/>
        <end position="26"/>
    </location>
</feature>